<evidence type="ECO:0000313" key="2">
    <source>
        <dbReference type="EMBL" id="QIE60002.1"/>
    </source>
</evidence>
<proteinExistence type="predicted"/>
<feature type="chain" id="PRO_5026151561" description="TonB-dependent receptor plug domain-containing protein" evidence="1">
    <location>
        <begin position="21"/>
        <end position="565"/>
    </location>
</feature>
<evidence type="ECO:0000313" key="3">
    <source>
        <dbReference type="Proteomes" id="UP000505306"/>
    </source>
</evidence>
<dbReference type="RefSeq" id="WP_164680014.1">
    <property type="nucleotide sequence ID" value="NZ_CP049057.1"/>
</dbReference>
<feature type="signal peptide" evidence="1">
    <location>
        <begin position="1"/>
        <end position="20"/>
    </location>
</feature>
<dbReference type="Gene3D" id="1.25.40.10">
    <property type="entry name" value="Tetratricopeptide repeat domain"/>
    <property type="match status" value="1"/>
</dbReference>
<evidence type="ECO:0008006" key="4">
    <source>
        <dbReference type="Google" id="ProtNLM"/>
    </source>
</evidence>
<dbReference type="KEGG" id="mgel:G5B37_10630"/>
<dbReference type="Proteomes" id="UP000505306">
    <property type="component" value="Chromosome"/>
</dbReference>
<dbReference type="SUPFAM" id="SSF49464">
    <property type="entry name" value="Carboxypeptidase regulatory domain-like"/>
    <property type="match status" value="1"/>
</dbReference>
<dbReference type="SUPFAM" id="SSF48452">
    <property type="entry name" value="TPR-like"/>
    <property type="match status" value="1"/>
</dbReference>
<keyword evidence="1" id="KW-0732">Signal</keyword>
<dbReference type="SUPFAM" id="SSF56935">
    <property type="entry name" value="Porins"/>
    <property type="match status" value="1"/>
</dbReference>
<organism evidence="2 3">
    <name type="scientific">Rasiella rasia</name>
    <dbReference type="NCBI Taxonomy" id="2744027"/>
    <lineage>
        <taxon>Bacteria</taxon>
        <taxon>Pseudomonadati</taxon>
        <taxon>Bacteroidota</taxon>
        <taxon>Flavobacteriia</taxon>
        <taxon>Flavobacteriales</taxon>
        <taxon>Flavobacteriaceae</taxon>
        <taxon>Rasiella</taxon>
    </lineage>
</organism>
<reference evidence="2 3" key="1">
    <citation type="submission" date="2020-02" db="EMBL/GenBank/DDBJ databases">
        <title>Complete genome sequence of Flavobacteriaceae bacterium.</title>
        <authorList>
            <person name="Kim S.-J."/>
            <person name="Kim Y.-S."/>
            <person name="Kim K.-H."/>
        </authorList>
    </citation>
    <scope>NUCLEOTIDE SEQUENCE [LARGE SCALE GENOMIC DNA]</scope>
    <source>
        <strain evidence="2 3">RR4-40</strain>
    </source>
</reference>
<keyword evidence="3" id="KW-1185">Reference proteome</keyword>
<dbReference type="InterPro" id="IPR008969">
    <property type="entry name" value="CarboxyPept-like_regulatory"/>
</dbReference>
<dbReference type="InterPro" id="IPR037066">
    <property type="entry name" value="Plug_dom_sf"/>
</dbReference>
<protein>
    <recommendedName>
        <fullName evidence="4">TonB-dependent receptor plug domain-containing protein</fullName>
    </recommendedName>
</protein>
<gene>
    <name evidence="2" type="ORF">G5B37_10630</name>
</gene>
<sequence>MKKAATFLTLILLTTLVMKAQERPLLIEGKITTTNNEPVANALVTVKNTFIESETGPNGVFRLPALASDELVVTAFLMETKTVAIPEPNTFMNIQVDYNAEVLEAVILEEKEKKKSEEIDTGMGKRKSDAMGYSADTDMHRFISVADVDMYQVARKMPFLNVVGPLNNPVVFTNRMSGMLSTSRVPIQVIVDGIPVEQNVLATINPNFVTDITVLRSLAGTVKYGSIGAGGVMLITTTNSGSGSKNNKALPSLLVQGNDYAEEVLPISENIAVATSEYLTALTPYDDVNDALAVYNKQRQQLETRNLGYYIDVARYFSRWGDAYRYMILGDLYEQANSNPRILKTIIYILEEEENFLQAAYVQEKLLELEPDHIQNYRDLALLYTKIGKYNLAATLYKQMISNTIPNVDFNPIKSIVVDEFRHLIANHKRNIVYKDIPNELLSLNFKKDIRIVIEYSNPMSEFDVQFVSPDKKYYTWSHNYFDSKDVIEEEIAEGYNMKEFLIEDSDRGGWLINIQKKDANTGANPTFLKYTLYRNFGLPNEEKTVKVLNLARHTQKVTLDTFIY</sequence>
<dbReference type="Gene3D" id="2.170.130.10">
    <property type="entry name" value="TonB-dependent receptor, plug domain"/>
    <property type="match status" value="1"/>
</dbReference>
<dbReference type="InterPro" id="IPR011990">
    <property type="entry name" value="TPR-like_helical_dom_sf"/>
</dbReference>
<accession>A0A6G6GN73</accession>
<dbReference type="AlphaFoldDB" id="A0A6G6GN73"/>
<evidence type="ECO:0000256" key="1">
    <source>
        <dbReference type="SAM" id="SignalP"/>
    </source>
</evidence>
<dbReference type="EMBL" id="CP049057">
    <property type="protein sequence ID" value="QIE60002.1"/>
    <property type="molecule type" value="Genomic_DNA"/>
</dbReference>
<name>A0A6G6GN73_9FLAO</name>